<dbReference type="AlphaFoldDB" id="A0A517RCA4"/>
<proteinExistence type="inferred from homology"/>
<dbReference type="PROSITE" id="PS01031">
    <property type="entry name" value="SHSP"/>
    <property type="match status" value="1"/>
</dbReference>
<comment type="similarity">
    <text evidence="1 2">Belongs to the small heat shock protein (HSP20) family.</text>
</comment>
<evidence type="ECO:0000256" key="2">
    <source>
        <dbReference type="RuleBase" id="RU003616"/>
    </source>
</evidence>
<evidence type="ECO:0000313" key="4">
    <source>
        <dbReference type="EMBL" id="QDT41527.1"/>
    </source>
</evidence>
<evidence type="ECO:0000259" key="3">
    <source>
        <dbReference type="PROSITE" id="PS01031"/>
    </source>
</evidence>
<evidence type="ECO:0000256" key="1">
    <source>
        <dbReference type="PROSITE-ProRule" id="PRU00285"/>
    </source>
</evidence>
<dbReference type="InterPro" id="IPR002068">
    <property type="entry name" value="A-crystallin/Hsp20_dom"/>
</dbReference>
<reference evidence="4 5" key="1">
    <citation type="submission" date="2019-02" db="EMBL/GenBank/DDBJ databases">
        <title>Deep-cultivation of Planctomycetes and their phenomic and genomic characterization uncovers novel biology.</title>
        <authorList>
            <person name="Wiegand S."/>
            <person name="Jogler M."/>
            <person name="Boedeker C."/>
            <person name="Pinto D."/>
            <person name="Vollmers J."/>
            <person name="Rivas-Marin E."/>
            <person name="Kohn T."/>
            <person name="Peeters S.H."/>
            <person name="Heuer A."/>
            <person name="Rast P."/>
            <person name="Oberbeckmann S."/>
            <person name="Bunk B."/>
            <person name="Jeske O."/>
            <person name="Meyerdierks A."/>
            <person name="Storesund J.E."/>
            <person name="Kallscheuer N."/>
            <person name="Luecker S."/>
            <person name="Lage O.M."/>
            <person name="Pohl T."/>
            <person name="Merkel B.J."/>
            <person name="Hornburger P."/>
            <person name="Mueller R.-W."/>
            <person name="Bruemmer F."/>
            <person name="Labrenz M."/>
            <person name="Spormann A.M."/>
            <person name="Op den Camp H."/>
            <person name="Overmann J."/>
            <person name="Amann R."/>
            <person name="Jetten M.S.M."/>
            <person name="Mascher T."/>
            <person name="Medema M.H."/>
            <person name="Devos D.P."/>
            <person name="Kaster A.-K."/>
            <person name="Ovreas L."/>
            <person name="Rohde M."/>
            <person name="Galperin M.Y."/>
            <person name="Jogler C."/>
        </authorList>
    </citation>
    <scope>NUCLEOTIDE SEQUENCE [LARGE SCALE GENOMIC DNA]</scope>
    <source>
        <strain evidence="4 5">Pan241w</strain>
    </source>
</reference>
<dbReference type="KEGG" id="gaz:Pan241w_15900"/>
<dbReference type="Pfam" id="PF00011">
    <property type="entry name" value="HSP20"/>
    <property type="match status" value="1"/>
</dbReference>
<dbReference type="EMBL" id="CP036269">
    <property type="protein sequence ID" value="QDT41527.1"/>
    <property type="molecule type" value="Genomic_DNA"/>
</dbReference>
<dbReference type="InterPro" id="IPR031107">
    <property type="entry name" value="Small_HSP"/>
</dbReference>
<dbReference type="PANTHER" id="PTHR11527">
    <property type="entry name" value="HEAT-SHOCK PROTEIN 20 FAMILY MEMBER"/>
    <property type="match status" value="1"/>
</dbReference>
<name>A0A517RCA4_9PLAN</name>
<dbReference type="SUPFAM" id="SSF49764">
    <property type="entry name" value="HSP20-like chaperones"/>
    <property type="match status" value="1"/>
</dbReference>
<dbReference type="RefSeq" id="WP_145213250.1">
    <property type="nucleotide sequence ID" value="NZ_CP036269.1"/>
</dbReference>
<dbReference type="Gene3D" id="2.60.40.790">
    <property type="match status" value="1"/>
</dbReference>
<dbReference type="Proteomes" id="UP000317171">
    <property type="component" value="Chromosome"/>
</dbReference>
<protein>
    <submittedName>
        <fullName evidence="4">Spore protein SP21</fullName>
    </submittedName>
</protein>
<evidence type="ECO:0000313" key="5">
    <source>
        <dbReference type="Proteomes" id="UP000317171"/>
    </source>
</evidence>
<sequence length="162" mass="17796">MTLKPAIRGTVARSDRGLPGLSSFWGRAPLGTLRDEMDNLLSTFSGDGGIAVGFNAMLDMSETDDAIEVKLDVPGIQPEEIEVEVIGNSLLITGERKEEKEEKGKTFHRIERTSGRFSRSVKLPCEVQSEHIEAECADGVLTVKLPKSDFRKPHKVTVKTKS</sequence>
<keyword evidence="5" id="KW-1185">Reference proteome</keyword>
<accession>A0A517RCA4</accession>
<dbReference type="OrthoDB" id="268718at2"/>
<dbReference type="CDD" id="cd06464">
    <property type="entry name" value="ACD_sHsps-like"/>
    <property type="match status" value="1"/>
</dbReference>
<organism evidence="4 5">
    <name type="scientific">Gimesia alba</name>
    <dbReference type="NCBI Taxonomy" id="2527973"/>
    <lineage>
        <taxon>Bacteria</taxon>
        <taxon>Pseudomonadati</taxon>
        <taxon>Planctomycetota</taxon>
        <taxon>Planctomycetia</taxon>
        <taxon>Planctomycetales</taxon>
        <taxon>Planctomycetaceae</taxon>
        <taxon>Gimesia</taxon>
    </lineage>
</organism>
<dbReference type="InterPro" id="IPR008978">
    <property type="entry name" value="HSP20-like_chaperone"/>
</dbReference>
<gene>
    <name evidence="4" type="primary">hspA_1</name>
    <name evidence="4" type="ORF">Pan241w_15900</name>
</gene>
<feature type="domain" description="SHSP" evidence="3">
    <location>
        <begin position="49"/>
        <end position="162"/>
    </location>
</feature>